<dbReference type="Proteomes" id="UP000198703">
    <property type="component" value="Unassembled WGS sequence"/>
</dbReference>
<dbReference type="Pfam" id="PF00496">
    <property type="entry name" value="SBP_bac_5"/>
    <property type="match status" value="1"/>
</dbReference>
<evidence type="ECO:0000256" key="3">
    <source>
        <dbReference type="ARBA" id="ARBA00022448"/>
    </source>
</evidence>
<evidence type="ECO:0000259" key="6">
    <source>
        <dbReference type="Pfam" id="PF00496"/>
    </source>
</evidence>
<sequence length="571" mass="62210">MRLKTLLMAGAALTLVAPAAMAERGADGQLNIIYWQAPSTMNPFLSGGTKEVEASSMVIEPLARFSDTGEIVPILAESIPTTDNGGVSADLRTITWKLKPGLLWSDGTPVTAADGVFTYEYCTHPEGGCAQSSYFEGIASMEAVDDLTLKITFTEPKPFPYTALVGSESPIIQKSQFENCIGARAPECTEQNFNPIGTGPFRVTEFRANDVISLEANPNYRDPAKPAFASVLFKGGGDAESAARSVLQTGEFDYAWNLQISPEVLTEMEAAGRGKVVVAFATSVERIHVNFTNPDPALGPDERSVWKEDGSNAHPILSDIRVRKALSMAIDPVILTEIGYGPTGRPTCNVLPGPEIYASTANDACLVQDIEGAKALLDEAGWIDSDGDGVREKDGKELSLLYQTSTNAVRQQFQSLIKQWWGEIGVETELRNISASVFFGGDPASPDTFQKFYADVEMYTNNFSGVDPEAYMANWICNKAPRPSTQWQGENITRWCNPEYDALAAEFSKTAGLEARADIAKRMNDMLMQDYAMIPLVHRGGTSAHANTLAGVKINDWDSELWNIADWHRVK</sequence>
<dbReference type="CDD" id="cd08513">
    <property type="entry name" value="PBP2_thermophilic_Hb8_like"/>
    <property type="match status" value="1"/>
</dbReference>
<feature type="domain" description="Solute-binding protein family 5" evidence="6">
    <location>
        <begin position="70"/>
        <end position="475"/>
    </location>
</feature>
<keyword evidence="8" id="KW-1185">Reference proteome</keyword>
<evidence type="ECO:0000256" key="2">
    <source>
        <dbReference type="ARBA" id="ARBA00005695"/>
    </source>
</evidence>
<evidence type="ECO:0000256" key="5">
    <source>
        <dbReference type="SAM" id="SignalP"/>
    </source>
</evidence>
<accession>A0A1H3XPU3</accession>
<dbReference type="GO" id="GO:1904680">
    <property type="term" value="F:peptide transmembrane transporter activity"/>
    <property type="evidence" value="ECO:0007669"/>
    <property type="project" value="TreeGrafter"/>
</dbReference>
<keyword evidence="4 5" id="KW-0732">Signal</keyword>
<dbReference type="InterPro" id="IPR039424">
    <property type="entry name" value="SBP_5"/>
</dbReference>
<dbReference type="STRING" id="89524.SAMN05444370_102524"/>
<dbReference type="GO" id="GO:0043190">
    <property type="term" value="C:ATP-binding cassette (ABC) transporter complex"/>
    <property type="evidence" value="ECO:0007669"/>
    <property type="project" value="InterPro"/>
</dbReference>
<dbReference type="Gene3D" id="3.10.105.10">
    <property type="entry name" value="Dipeptide-binding Protein, Domain 3"/>
    <property type="match status" value="1"/>
</dbReference>
<proteinExistence type="inferred from homology"/>
<dbReference type="EMBL" id="FNQM01000002">
    <property type="protein sequence ID" value="SEA01547.1"/>
    <property type="molecule type" value="Genomic_DNA"/>
</dbReference>
<dbReference type="PANTHER" id="PTHR30290">
    <property type="entry name" value="PERIPLASMIC BINDING COMPONENT OF ABC TRANSPORTER"/>
    <property type="match status" value="1"/>
</dbReference>
<dbReference type="RefSeq" id="WP_093250028.1">
    <property type="nucleotide sequence ID" value="NZ_FNQM01000002.1"/>
</dbReference>
<dbReference type="FunFam" id="3.10.105.10:FF:000006">
    <property type="entry name" value="Peptide ABC transporter substrate-binding protein"/>
    <property type="match status" value="1"/>
</dbReference>
<keyword evidence="3" id="KW-0813">Transport</keyword>
<dbReference type="InterPro" id="IPR000914">
    <property type="entry name" value="SBP_5_dom"/>
</dbReference>
<evidence type="ECO:0000256" key="1">
    <source>
        <dbReference type="ARBA" id="ARBA00004418"/>
    </source>
</evidence>
<feature type="signal peptide" evidence="5">
    <location>
        <begin position="1"/>
        <end position="22"/>
    </location>
</feature>
<reference evidence="7 8" key="1">
    <citation type="submission" date="2016-10" db="EMBL/GenBank/DDBJ databases">
        <authorList>
            <person name="de Groot N.N."/>
        </authorList>
    </citation>
    <scope>NUCLEOTIDE SEQUENCE [LARGE SCALE GENOMIC DNA]</scope>
    <source>
        <strain evidence="7 8">DSM 15345</strain>
    </source>
</reference>
<gene>
    <name evidence="7" type="ORF">SAMN05444370_102524</name>
</gene>
<protein>
    <submittedName>
        <fullName evidence="7">Peptide/nickel transport system substrate-binding protein</fullName>
    </submittedName>
</protein>
<comment type="subcellular location">
    <subcellularLocation>
        <location evidence="1">Periplasm</location>
    </subcellularLocation>
</comment>
<evidence type="ECO:0000313" key="7">
    <source>
        <dbReference type="EMBL" id="SEA01547.1"/>
    </source>
</evidence>
<dbReference type="AlphaFoldDB" id="A0A1H3XPU3"/>
<comment type="similarity">
    <text evidence="2">Belongs to the bacterial solute-binding protein 5 family.</text>
</comment>
<dbReference type="PANTHER" id="PTHR30290:SF65">
    <property type="entry name" value="MONOACYL PHOSPHATIDYLINOSITOL TETRAMANNOSIDE-BINDING PROTEIN LPQW-RELATED"/>
    <property type="match status" value="1"/>
</dbReference>
<name>A0A1H3XPU3_9RHOB</name>
<evidence type="ECO:0000313" key="8">
    <source>
        <dbReference type="Proteomes" id="UP000198703"/>
    </source>
</evidence>
<organism evidence="7 8">
    <name type="scientific">Rubrimonas cliftonensis</name>
    <dbReference type="NCBI Taxonomy" id="89524"/>
    <lineage>
        <taxon>Bacteria</taxon>
        <taxon>Pseudomonadati</taxon>
        <taxon>Pseudomonadota</taxon>
        <taxon>Alphaproteobacteria</taxon>
        <taxon>Rhodobacterales</taxon>
        <taxon>Paracoccaceae</taxon>
        <taxon>Rubrimonas</taxon>
    </lineage>
</organism>
<dbReference type="SUPFAM" id="SSF53850">
    <property type="entry name" value="Periplasmic binding protein-like II"/>
    <property type="match status" value="1"/>
</dbReference>
<dbReference type="InterPro" id="IPR030678">
    <property type="entry name" value="Peptide/Ni-bd"/>
</dbReference>
<dbReference type="GO" id="GO:0015833">
    <property type="term" value="P:peptide transport"/>
    <property type="evidence" value="ECO:0007669"/>
    <property type="project" value="TreeGrafter"/>
</dbReference>
<feature type="chain" id="PRO_5011748142" evidence="5">
    <location>
        <begin position="23"/>
        <end position="571"/>
    </location>
</feature>
<evidence type="ECO:0000256" key="4">
    <source>
        <dbReference type="ARBA" id="ARBA00022729"/>
    </source>
</evidence>
<dbReference type="OrthoDB" id="9803988at2"/>
<dbReference type="GO" id="GO:0030288">
    <property type="term" value="C:outer membrane-bounded periplasmic space"/>
    <property type="evidence" value="ECO:0007669"/>
    <property type="project" value="UniProtKB-ARBA"/>
</dbReference>
<dbReference type="Gene3D" id="3.40.190.10">
    <property type="entry name" value="Periplasmic binding protein-like II"/>
    <property type="match status" value="1"/>
</dbReference>
<dbReference type="PIRSF" id="PIRSF002741">
    <property type="entry name" value="MppA"/>
    <property type="match status" value="1"/>
</dbReference>